<feature type="region of interest" description="Disordered" evidence="1">
    <location>
        <begin position="1"/>
        <end position="50"/>
    </location>
</feature>
<dbReference type="Proteomes" id="UP001175000">
    <property type="component" value="Unassembled WGS sequence"/>
</dbReference>
<evidence type="ECO:0000313" key="2">
    <source>
        <dbReference type="EMBL" id="KAK0631889.1"/>
    </source>
</evidence>
<gene>
    <name evidence="2" type="ORF">B0T14DRAFT_490349</name>
</gene>
<name>A0AA39XDE0_9PEZI</name>
<reference evidence="2" key="1">
    <citation type="submission" date="2023-06" db="EMBL/GenBank/DDBJ databases">
        <title>Genome-scale phylogeny and comparative genomics of the fungal order Sordariales.</title>
        <authorList>
            <consortium name="Lawrence Berkeley National Laboratory"/>
            <person name="Hensen N."/>
            <person name="Bonometti L."/>
            <person name="Westerberg I."/>
            <person name="Brannstrom I.O."/>
            <person name="Guillou S."/>
            <person name="Cros-Aarteil S."/>
            <person name="Calhoun S."/>
            <person name="Haridas S."/>
            <person name="Kuo A."/>
            <person name="Mondo S."/>
            <person name="Pangilinan J."/>
            <person name="Riley R."/>
            <person name="Labutti K."/>
            <person name="Andreopoulos B."/>
            <person name="Lipzen A."/>
            <person name="Chen C."/>
            <person name="Yanf M."/>
            <person name="Daum C."/>
            <person name="Ng V."/>
            <person name="Clum A."/>
            <person name="Steindorff A."/>
            <person name="Ohm R."/>
            <person name="Martin F."/>
            <person name="Silar P."/>
            <person name="Natvig D."/>
            <person name="Lalanne C."/>
            <person name="Gautier V."/>
            <person name="Ament-Velasquez S.L."/>
            <person name="Kruys A."/>
            <person name="Hutchinson M.I."/>
            <person name="Powell A.J."/>
            <person name="Barry K."/>
            <person name="Miller A.N."/>
            <person name="Grigoriev I.V."/>
            <person name="Debuchy R."/>
            <person name="Gladieux P."/>
            <person name="Thoren M.H."/>
            <person name="Johannesson H."/>
        </authorList>
    </citation>
    <scope>NUCLEOTIDE SEQUENCE</scope>
    <source>
        <strain evidence="2">CBS 606.72</strain>
    </source>
</reference>
<dbReference type="EMBL" id="JAULSU010000001">
    <property type="protein sequence ID" value="KAK0631889.1"/>
    <property type="molecule type" value="Genomic_DNA"/>
</dbReference>
<proteinExistence type="predicted"/>
<dbReference type="AlphaFoldDB" id="A0AA39XDE0"/>
<evidence type="ECO:0000256" key="1">
    <source>
        <dbReference type="SAM" id="MobiDB-lite"/>
    </source>
</evidence>
<keyword evidence="3" id="KW-1185">Reference proteome</keyword>
<accession>A0AA39XDE0</accession>
<evidence type="ECO:0000313" key="3">
    <source>
        <dbReference type="Proteomes" id="UP001175000"/>
    </source>
</evidence>
<protein>
    <submittedName>
        <fullName evidence="2">Uncharacterized protein</fullName>
    </submittedName>
</protein>
<organism evidence="2 3">
    <name type="scientific">Immersiella caudata</name>
    <dbReference type="NCBI Taxonomy" id="314043"/>
    <lineage>
        <taxon>Eukaryota</taxon>
        <taxon>Fungi</taxon>
        <taxon>Dikarya</taxon>
        <taxon>Ascomycota</taxon>
        <taxon>Pezizomycotina</taxon>
        <taxon>Sordariomycetes</taxon>
        <taxon>Sordariomycetidae</taxon>
        <taxon>Sordariales</taxon>
        <taxon>Lasiosphaeriaceae</taxon>
        <taxon>Immersiella</taxon>
    </lineage>
</organism>
<comment type="caution">
    <text evidence="2">The sequence shown here is derived from an EMBL/GenBank/DDBJ whole genome shotgun (WGS) entry which is preliminary data.</text>
</comment>
<sequence length="114" mass="12099">MNVDDIMSDFPHNQSEGIPSGLTAPDTPAKDTHSAAGPSGVANGSGPGSWNTKKFRDEYEFFKARLVDQGFTGAVDHDPLLPRQTGTLQYPVGVTAETEKILKDVIAGIRAGKS</sequence>